<dbReference type="InterPro" id="IPR051158">
    <property type="entry name" value="Metallophosphoesterase_sf"/>
</dbReference>
<dbReference type="RefSeq" id="WP_019374621.1">
    <property type="nucleotide sequence ID" value="NZ_ALEE01000588.1"/>
</dbReference>
<keyword evidence="1" id="KW-0479">Metal-binding</keyword>
<dbReference type="InterPro" id="IPR004843">
    <property type="entry name" value="Calcineurin-like_PHP"/>
</dbReference>
<organism evidence="5 6">
    <name type="scientific">Melaminivora alkalimesophila</name>
    <dbReference type="NCBI Taxonomy" id="1165852"/>
    <lineage>
        <taxon>Bacteria</taxon>
        <taxon>Pseudomonadati</taxon>
        <taxon>Pseudomonadota</taxon>
        <taxon>Betaproteobacteria</taxon>
        <taxon>Burkholderiales</taxon>
        <taxon>Comamonadaceae</taxon>
        <taxon>Melaminivora</taxon>
    </lineage>
</organism>
<evidence type="ECO:0000313" key="5">
    <source>
        <dbReference type="EMBL" id="PWW44653.1"/>
    </source>
</evidence>
<dbReference type="PANTHER" id="PTHR31302:SF31">
    <property type="entry name" value="PHOSPHODIESTERASE YAEI"/>
    <property type="match status" value="1"/>
</dbReference>
<keyword evidence="2" id="KW-0378">Hydrolase</keyword>
<dbReference type="Pfam" id="PF00149">
    <property type="entry name" value="Metallophos"/>
    <property type="match status" value="1"/>
</dbReference>
<keyword evidence="3" id="KW-0812">Transmembrane</keyword>
<dbReference type="OrthoDB" id="9780884at2"/>
<dbReference type="GO" id="GO:0046872">
    <property type="term" value="F:metal ion binding"/>
    <property type="evidence" value="ECO:0007669"/>
    <property type="project" value="UniProtKB-KW"/>
</dbReference>
<evidence type="ECO:0000256" key="2">
    <source>
        <dbReference type="ARBA" id="ARBA00022801"/>
    </source>
</evidence>
<evidence type="ECO:0000256" key="3">
    <source>
        <dbReference type="SAM" id="Phobius"/>
    </source>
</evidence>
<dbReference type="GO" id="GO:0016020">
    <property type="term" value="C:membrane"/>
    <property type="evidence" value="ECO:0007669"/>
    <property type="project" value="GOC"/>
</dbReference>
<feature type="transmembrane region" description="Helical" evidence="3">
    <location>
        <begin position="107"/>
        <end position="127"/>
    </location>
</feature>
<feature type="transmembrane region" description="Helical" evidence="3">
    <location>
        <begin position="60"/>
        <end position="82"/>
    </location>
</feature>
<dbReference type="Proteomes" id="UP000246483">
    <property type="component" value="Unassembled WGS sequence"/>
</dbReference>
<dbReference type="SUPFAM" id="SSF56300">
    <property type="entry name" value="Metallo-dependent phosphatases"/>
    <property type="match status" value="1"/>
</dbReference>
<dbReference type="EMBL" id="QGUB01000007">
    <property type="protein sequence ID" value="PWW44653.1"/>
    <property type="molecule type" value="Genomic_DNA"/>
</dbReference>
<keyword evidence="6" id="KW-1185">Reference proteome</keyword>
<keyword evidence="3" id="KW-0472">Membrane</keyword>
<accession>A0A317RDN4</accession>
<dbReference type="InterPro" id="IPR029052">
    <property type="entry name" value="Metallo-depent_PP-like"/>
</dbReference>
<proteinExistence type="predicted"/>
<dbReference type="AlphaFoldDB" id="A0A317RDN4"/>
<reference evidence="5 6" key="1">
    <citation type="submission" date="2018-05" db="EMBL/GenBank/DDBJ databases">
        <title>Genomic Encyclopedia of Type Strains, Phase IV (KMG-IV): sequencing the most valuable type-strain genomes for metagenomic binning, comparative biology and taxonomic classification.</title>
        <authorList>
            <person name="Goeker M."/>
        </authorList>
    </citation>
    <scope>NUCLEOTIDE SEQUENCE [LARGE SCALE GENOMIC DNA]</scope>
    <source>
        <strain evidence="5 6">DSM 26006</strain>
    </source>
</reference>
<evidence type="ECO:0000313" key="6">
    <source>
        <dbReference type="Proteomes" id="UP000246483"/>
    </source>
</evidence>
<feature type="domain" description="Calcineurin-like phosphoesterase" evidence="4">
    <location>
        <begin position="149"/>
        <end position="328"/>
    </location>
</feature>
<name>A0A317RDN4_9BURK</name>
<dbReference type="CDD" id="cd07385">
    <property type="entry name" value="MPP_YkuE_C"/>
    <property type="match status" value="1"/>
</dbReference>
<comment type="caution">
    <text evidence="5">The sequence shown here is derived from an EMBL/GenBank/DDBJ whole genome shotgun (WGS) entry which is preliminary data.</text>
</comment>
<protein>
    <recommendedName>
        <fullName evidence="4">Calcineurin-like phosphoesterase domain-containing protein</fullName>
    </recommendedName>
</protein>
<dbReference type="GO" id="GO:0009245">
    <property type="term" value="P:lipid A biosynthetic process"/>
    <property type="evidence" value="ECO:0007669"/>
    <property type="project" value="TreeGrafter"/>
</dbReference>
<sequence length="397" mass="42585">MVFLASLIIPLLALWLWWPVAGLSRGARALAALATALLGCSPALLLQWLQSGRIDYTTIAYLQVPSGWLLATLGALLPYMVLRDLGWALARLAGSATWARRLHGRRLALLALLAALLVTGYGTWAGLQPPQVRERTIVLPRLPAQLDGLRVAVLADLHASPVNDARYLETVVERSNGARPDLVLLPGDMVDGEVAVTGPQLEPLARLQAPHGVWLAPGNHEYYSGYDAWMAEFARRGLSVLQNQTRVLDIGGARLALSGIGDPVHGRTSTHNTDPSVPEGVPPDVQAVARQAAAAGAQFHILMAHQPRFARDNAAHGIDLQISGHTHGGHIRGMDQWLVAAFNGGFVRGLYDVGPMRLFVTSGAGLWAGFPVRLGVPPHIDILRLQRAPSPSAPHTP</sequence>
<keyword evidence="3" id="KW-1133">Transmembrane helix</keyword>
<evidence type="ECO:0000259" key="4">
    <source>
        <dbReference type="Pfam" id="PF00149"/>
    </source>
</evidence>
<gene>
    <name evidence="5" type="ORF">DFR36_107120</name>
</gene>
<dbReference type="PANTHER" id="PTHR31302">
    <property type="entry name" value="TRANSMEMBRANE PROTEIN WITH METALLOPHOSPHOESTERASE DOMAIN-RELATED"/>
    <property type="match status" value="1"/>
</dbReference>
<dbReference type="GO" id="GO:0008758">
    <property type="term" value="F:UDP-2,3-diacylglucosamine hydrolase activity"/>
    <property type="evidence" value="ECO:0007669"/>
    <property type="project" value="TreeGrafter"/>
</dbReference>
<evidence type="ECO:0000256" key="1">
    <source>
        <dbReference type="ARBA" id="ARBA00022723"/>
    </source>
</evidence>
<dbReference type="Gene3D" id="3.60.21.10">
    <property type="match status" value="1"/>
</dbReference>